<dbReference type="InterPro" id="IPR013096">
    <property type="entry name" value="Cupin_2"/>
</dbReference>
<dbReference type="OrthoDB" id="5840532at2759"/>
<gene>
    <name evidence="2" type="ORF">EX30DRAFT_364867</name>
</gene>
<dbReference type="SUPFAM" id="SSF51182">
    <property type="entry name" value="RmlC-like cupins"/>
    <property type="match status" value="1"/>
</dbReference>
<evidence type="ECO:0000259" key="1">
    <source>
        <dbReference type="Pfam" id="PF07883"/>
    </source>
</evidence>
<organism evidence="2 3">
    <name type="scientific">Ascodesmis nigricans</name>
    <dbReference type="NCBI Taxonomy" id="341454"/>
    <lineage>
        <taxon>Eukaryota</taxon>
        <taxon>Fungi</taxon>
        <taxon>Dikarya</taxon>
        <taxon>Ascomycota</taxon>
        <taxon>Pezizomycotina</taxon>
        <taxon>Pezizomycetes</taxon>
        <taxon>Pezizales</taxon>
        <taxon>Ascodesmidaceae</taxon>
        <taxon>Ascodesmis</taxon>
    </lineage>
</organism>
<sequence>MSSTNTPPFPTPHRILTGHDSTGKSIFLSDLPIEIEIARPEAASAHLGLIYTTNSVPVNLNNNADIDGFTATQRAPFQLVTVGGTRLLITDMMPNAEGLFHRTESVDFITIMEGEVELELDSGEKRRVRRGDTVVQRATMHKWRNISENDGWARMLCVLTSAEKVKLENGEVLSEDVSLLGIKSSD</sequence>
<dbReference type="PANTHER" id="PTHR36156:SF3">
    <property type="entry name" value="CUPIN 2 CONSERVED BARREL DOMAIN-CONTAINING PROTEIN"/>
    <property type="match status" value="1"/>
</dbReference>
<keyword evidence="3" id="KW-1185">Reference proteome</keyword>
<dbReference type="InterPro" id="IPR014710">
    <property type="entry name" value="RmlC-like_jellyroll"/>
</dbReference>
<dbReference type="InterPro" id="IPR047142">
    <property type="entry name" value="OryJ/VirC-like"/>
</dbReference>
<dbReference type="Pfam" id="PF07883">
    <property type="entry name" value="Cupin_2"/>
    <property type="match status" value="1"/>
</dbReference>
<dbReference type="Gene3D" id="2.60.120.10">
    <property type="entry name" value="Jelly Rolls"/>
    <property type="match status" value="1"/>
</dbReference>
<proteinExistence type="predicted"/>
<dbReference type="InParanoid" id="A0A4V3SIH4"/>
<accession>A0A4V3SIH4</accession>
<name>A0A4V3SIH4_9PEZI</name>
<dbReference type="AlphaFoldDB" id="A0A4V3SIH4"/>
<protein>
    <recommendedName>
        <fullName evidence="1">Cupin type-2 domain-containing protein</fullName>
    </recommendedName>
</protein>
<dbReference type="EMBL" id="ML220127">
    <property type="protein sequence ID" value="TGZ80095.1"/>
    <property type="molecule type" value="Genomic_DNA"/>
</dbReference>
<dbReference type="Proteomes" id="UP000298138">
    <property type="component" value="Unassembled WGS sequence"/>
</dbReference>
<evidence type="ECO:0000313" key="3">
    <source>
        <dbReference type="Proteomes" id="UP000298138"/>
    </source>
</evidence>
<dbReference type="InterPro" id="IPR011051">
    <property type="entry name" value="RmlC_Cupin_sf"/>
</dbReference>
<reference evidence="2 3" key="1">
    <citation type="submission" date="2019-04" db="EMBL/GenBank/DDBJ databases">
        <title>Comparative genomics and transcriptomics to analyze fruiting body development in filamentous ascomycetes.</title>
        <authorList>
            <consortium name="DOE Joint Genome Institute"/>
            <person name="Lutkenhaus R."/>
            <person name="Traeger S."/>
            <person name="Breuer J."/>
            <person name="Kuo A."/>
            <person name="Lipzen A."/>
            <person name="Pangilinan J."/>
            <person name="Dilworth D."/>
            <person name="Sandor L."/>
            <person name="Poggeler S."/>
            <person name="Barry K."/>
            <person name="Grigoriev I.V."/>
            <person name="Nowrousian M."/>
        </authorList>
    </citation>
    <scope>NUCLEOTIDE SEQUENCE [LARGE SCALE GENOMIC DNA]</scope>
    <source>
        <strain evidence="2 3">CBS 389.68</strain>
    </source>
</reference>
<feature type="domain" description="Cupin type-2" evidence="1">
    <location>
        <begin position="90"/>
        <end position="157"/>
    </location>
</feature>
<evidence type="ECO:0000313" key="2">
    <source>
        <dbReference type="EMBL" id="TGZ80095.1"/>
    </source>
</evidence>
<dbReference type="PANTHER" id="PTHR36156">
    <property type="entry name" value="SLR2101 PROTEIN"/>
    <property type="match status" value="1"/>
</dbReference>
<dbReference type="CDD" id="cd02231">
    <property type="entry name" value="cupin_BLL6423-like"/>
    <property type="match status" value="1"/>
</dbReference>